<dbReference type="RefSeq" id="WP_091296222.1">
    <property type="nucleotide sequence ID" value="NZ_FOCE01000001.1"/>
</dbReference>
<accession>A0A1H7ZD93</accession>
<dbReference type="Proteomes" id="UP000198761">
    <property type="component" value="Unassembled WGS sequence"/>
</dbReference>
<reference evidence="2 3" key="1">
    <citation type="submission" date="2016-10" db="EMBL/GenBank/DDBJ databases">
        <authorList>
            <person name="de Groot N.N."/>
        </authorList>
    </citation>
    <scope>NUCLEOTIDE SEQUENCE [LARGE SCALE GENOMIC DNA]</scope>
    <source>
        <strain evidence="2 3">DSM 3857</strain>
    </source>
</reference>
<feature type="chain" id="PRO_5011731934" description="Lipoprotein" evidence="1">
    <location>
        <begin position="20"/>
        <end position="214"/>
    </location>
</feature>
<keyword evidence="1" id="KW-0732">Signal</keyword>
<evidence type="ECO:0008006" key="4">
    <source>
        <dbReference type="Google" id="ProtNLM"/>
    </source>
</evidence>
<feature type="signal peptide" evidence="1">
    <location>
        <begin position="1"/>
        <end position="19"/>
    </location>
</feature>
<dbReference type="STRING" id="933059.SAMN04488103_101484"/>
<keyword evidence="3" id="KW-1185">Reference proteome</keyword>
<organism evidence="2 3">
    <name type="scientific">Gemmobacter aquatilis</name>
    <dbReference type="NCBI Taxonomy" id="933059"/>
    <lineage>
        <taxon>Bacteria</taxon>
        <taxon>Pseudomonadati</taxon>
        <taxon>Pseudomonadota</taxon>
        <taxon>Alphaproteobacteria</taxon>
        <taxon>Rhodobacterales</taxon>
        <taxon>Paracoccaceae</taxon>
        <taxon>Gemmobacter</taxon>
    </lineage>
</organism>
<dbReference type="EMBL" id="FOCE01000001">
    <property type="protein sequence ID" value="SEM56201.1"/>
    <property type="molecule type" value="Genomic_DNA"/>
</dbReference>
<protein>
    <recommendedName>
        <fullName evidence="4">Lipoprotein</fullName>
    </recommendedName>
</protein>
<name>A0A1H7ZD93_9RHOB</name>
<sequence length="214" mass="22987">MRRHLLALGLLAALSACGAAEPKWAPDQAVAAARYVHDGPPAVTLFTVISTSNGSGAHSGLMVNGSQRIMFDPAGSWQLPRLAERNDVHFGMTDKMVNFYIDYHARETYYVVEQTKIVSPQVAELVMQRAMAHGAVAKAHCTNSITEILHGVPGFESIGSTMMPKKLMRRFGELPGVTSRTITDDDADDNHGILLVQAGDPRLLDPTAAAPAAP</sequence>
<proteinExistence type="predicted"/>
<dbReference type="PROSITE" id="PS51257">
    <property type="entry name" value="PROKAR_LIPOPROTEIN"/>
    <property type="match status" value="1"/>
</dbReference>
<dbReference type="AlphaFoldDB" id="A0A1H7ZD93"/>
<evidence type="ECO:0000256" key="1">
    <source>
        <dbReference type="SAM" id="SignalP"/>
    </source>
</evidence>
<evidence type="ECO:0000313" key="2">
    <source>
        <dbReference type="EMBL" id="SEM56201.1"/>
    </source>
</evidence>
<evidence type="ECO:0000313" key="3">
    <source>
        <dbReference type="Proteomes" id="UP000198761"/>
    </source>
</evidence>
<gene>
    <name evidence="2" type="ORF">SAMN04488103_101484</name>
</gene>
<dbReference type="OrthoDB" id="7666390at2"/>